<feature type="compositionally biased region" description="Basic and acidic residues" evidence="1">
    <location>
        <begin position="15"/>
        <end position="33"/>
    </location>
</feature>
<proteinExistence type="predicted"/>
<evidence type="ECO:0000256" key="1">
    <source>
        <dbReference type="SAM" id="MobiDB-lite"/>
    </source>
</evidence>
<sequence length="126" mass="14133">MYELPKYRRYEKETTKISHYQERTSTKHQERSKIVVAYKSSAGAKPNNSRRAGPPSPLAAQTAETAKYNFKIKQGDRGREGVVGEGQEGGRRRRRLDEKRRGLGRREGGRGVAGGGRGQQSTTLRT</sequence>
<organism evidence="2 3">
    <name type="scientific">Rhynchophorus ferrugineus</name>
    <name type="common">Red palm weevil</name>
    <name type="synonym">Curculio ferrugineus</name>
    <dbReference type="NCBI Taxonomy" id="354439"/>
    <lineage>
        <taxon>Eukaryota</taxon>
        <taxon>Metazoa</taxon>
        <taxon>Ecdysozoa</taxon>
        <taxon>Arthropoda</taxon>
        <taxon>Hexapoda</taxon>
        <taxon>Insecta</taxon>
        <taxon>Pterygota</taxon>
        <taxon>Neoptera</taxon>
        <taxon>Endopterygota</taxon>
        <taxon>Coleoptera</taxon>
        <taxon>Polyphaga</taxon>
        <taxon>Cucujiformia</taxon>
        <taxon>Curculionidae</taxon>
        <taxon>Dryophthorinae</taxon>
        <taxon>Rhynchophorus</taxon>
    </lineage>
</organism>
<reference evidence="2" key="1">
    <citation type="submission" date="2020-08" db="EMBL/GenBank/DDBJ databases">
        <title>Genome sequencing and assembly of the red palm weevil Rhynchophorus ferrugineus.</title>
        <authorList>
            <person name="Dias G.B."/>
            <person name="Bergman C.M."/>
            <person name="Manee M."/>
        </authorList>
    </citation>
    <scope>NUCLEOTIDE SEQUENCE</scope>
    <source>
        <strain evidence="2">AA-2017</strain>
        <tissue evidence="2">Whole larva</tissue>
    </source>
</reference>
<name>A0A834HXZ1_RHYFE</name>
<accession>A0A834HXZ1</accession>
<dbReference type="EMBL" id="JAACXV010014032">
    <property type="protein sequence ID" value="KAF7270977.1"/>
    <property type="molecule type" value="Genomic_DNA"/>
</dbReference>
<comment type="caution">
    <text evidence="2">The sequence shown here is derived from an EMBL/GenBank/DDBJ whole genome shotgun (WGS) entry which is preliminary data.</text>
</comment>
<feature type="region of interest" description="Disordered" evidence="1">
    <location>
        <begin position="15"/>
        <end position="126"/>
    </location>
</feature>
<dbReference type="Proteomes" id="UP000625711">
    <property type="component" value="Unassembled WGS sequence"/>
</dbReference>
<gene>
    <name evidence="2" type="ORF">GWI33_016108</name>
</gene>
<feature type="compositionally biased region" description="Basic and acidic residues" evidence="1">
    <location>
        <begin position="95"/>
        <end position="109"/>
    </location>
</feature>
<feature type="compositionally biased region" description="Basic and acidic residues" evidence="1">
    <location>
        <begin position="73"/>
        <end position="82"/>
    </location>
</feature>
<protein>
    <submittedName>
        <fullName evidence="2">Uncharacterized protein</fullName>
    </submittedName>
</protein>
<evidence type="ECO:0000313" key="3">
    <source>
        <dbReference type="Proteomes" id="UP000625711"/>
    </source>
</evidence>
<dbReference type="AlphaFoldDB" id="A0A834HXZ1"/>
<keyword evidence="3" id="KW-1185">Reference proteome</keyword>
<evidence type="ECO:0000313" key="2">
    <source>
        <dbReference type="EMBL" id="KAF7270977.1"/>
    </source>
</evidence>